<keyword evidence="1" id="KW-0732">Signal</keyword>
<dbReference type="AlphaFoldDB" id="A0A177N0F1"/>
<name>A0A177N0F1_9GAMM</name>
<feature type="signal peptide" evidence="1">
    <location>
        <begin position="1"/>
        <end position="31"/>
    </location>
</feature>
<dbReference type="EMBL" id="LUUI01000142">
    <property type="protein sequence ID" value="OAI11372.1"/>
    <property type="molecule type" value="Genomic_DNA"/>
</dbReference>
<keyword evidence="3" id="KW-1185">Reference proteome</keyword>
<evidence type="ECO:0008006" key="4">
    <source>
        <dbReference type="Google" id="ProtNLM"/>
    </source>
</evidence>
<protein>
    <recommendedName>
        <fullName evidence="4">Transporter</fullName>
    </recommendedName>
</protein>
<gene>
    <name evidence="2" type="ORF">A1359_14595</name>
</gene>
<dbReference type="RefSeq" id="WP_066985898.1">
    <property type="nucleotide sequence ID" value="NZ_LUUI01000142.1"/>
</dbReference>
<evidence type="ECO:0000256" key="1">
    <source>
        <dbReference type="SAM" id="SignalP"/>
    </source>
</evidence>
<dbReference type="Pfam" id="PF13557">
    <property type="entry name" value="Phenol_MetA_deg"/>
    <property type="match status" value="1"/>
</dbReference>
<organism evidence="2 3">
    <name type="scientific">Methylomonas lenta</name>
    <dbReference type="NCBI Taxonomy" id="980561"/>
    <lineage>
        <taxon>Bacteria</taxon>
        <taxon>Pseudomonadati</taxon>
        <taxon>Pseudomonadota</taxon>
        <taxon>Gammaproteobacteria</taxon>
        <taxon>Methylococcales</taxon>
        <taxon>Methylococcaceae</taxon>
        <taxon>Methylomonas</taxon>
    </lineage>
</organism>
<dbReference type="STRING" id="980561.A1359_14595"/>
<sequence>MDKTHSAFSDQRIVKRLALLALSLVNYQAQATDMDPRSYSNIPVGLNFLVAGYTHTTGNVSFAPSVPIENAKINIDSAILAYSRSLDIFGKSGKVDFILPGASLFGTADVLGQSRERDVGGLADPVARFYVNFYGAPALSVKDFAAYKQDLIVGASLAVTAPGGQYDETKLINLGTNRWAFKPELGLSKAWGPVTAELAAGAYFFTDNNQPFQGDNLQQAPLFTAQGHLIYNLHPGIWAAFDANYYSGGLITKDGKSADNSLENWRVGGTLSVAVQRHHSIKLYGNTGIYSLTGGNFDTIGVAWLYRWGEGF</sequence>
<dbReference type="Proteomes" id="UP000078476">
    <property type="component" value="Unassembled WGS sequence"/>
</dbReference>
<accession>A0A177N0F1</accession>
<evidence type="ECO:0000313" key="2">
    <source>
        <dbReference type="EMBL" id="OAI11372.1"/>
    </source>
</evidence>
<proteinExistence type="predicted"/>
<feature type="chain" id="PRO_5008068652" description="Transporter" evidence="1">
    <location>
        <begin position="32"/>
        <end position="312"/>
    </location>
</feature>
<dbReference type="OrthoDB" id="191143at2"/>
<comment type="caution">
    <text evidence="2">The sequence shown here is derived from an EMBL/GenBank/DDBJ whole genome shotgun (WGS) entry which is preliminary data.</text>
</comment>
<evidence type="ECO:0000313" key="3">
    <source>
        <dbReference type="Proteomes" id="UP000078476"/>
    </source>
</evidence>
<dbReference type="InterPro" id="IPR025737">
    <property type="entry name" value="FApF"/>
</dbReference>
<reference evidence="2 3" key="1">
    <citation type="submission" date="2016-03" db="EMBL/GenBank/DDBJ databases">
        <authorList>
            <person name="Ploux O."/>
        </authorList>
    </citation>
    <scope>NUCLEOTIDE SEQUENCE [LARGE SCALE GENOMIC DNA]</scope>
    <source>
        <strain evidence="2 3">R-45370</strain>
    </source>
</reference>